<dbReference type="InterPro" id="IPR050697">
    <property type="entry name" value="Adenylyl/Guanylyl_Cyclase_3/4"/>
</dbReference>
<dbReference type="InterPro" id="IPR001054">
    <property type="entry name" value="A/G_cyclase"/>
</dbReference>
<feature type="transmembrane region" description="Helical" evidence="1">
    <location>
        <begin position="54"/>
        <end position="79"/>
    </location>
</feature>
<dbReference type="Proteomes" id="UP000659388">
    <property type="component" value="Unassembled WGS sequence"/>
</dbReference>
<dbReference type="RefSeq" id="WP_202241527.1">
    <property type="nucleotide sequence ID" value="NZ_JAESIY010000001.1"/>
</dbReference>
<dbReference type="SUPFAM" id="SSF55073">
    <property type="entry name" value="Nucleotide cyclase"/>
    <property type="match status" value="1"/>
</dbReference>
<dbReference type="PROSITE" id="PS50125">
    <property type="entry name" value="GUANYLATE_CYCLASE_2"/>
    <property type="match status" value="1"/>
</dbReference>
<accession>A0A937JYX9</accession>
<dbReference type="GO" id="GO:0009190">
    <property type="term" value="P:cyclic nucleotide biosynthetic process"/>
    <property type="evidence" value="ECO:0007669"/>
    <property type="project" value="InterPro"/>
</dbReference>
<feature type="transmembrane region" description="Helical" evidence="1">
    <location>
        <begin position="99"/>
        <end position="122"/>
    </location>
</feature>
<comment type="caution">
    <text evidence="3">The sequence shown here is derived from an EMBL/GenBank/DDBJ whole genome shotgun (WGS) entry which is preliminary data.</text>
</comment>
<protein>
    <submittedName>
        <fullName evidence="3">Adenylate/guanylate cyclase domain-containing protein</fullName>
    </submittedName>
</protein>
<dbReference type="AlphaFoldDB" id="A0A937JYX9"/>
<gene>
    <name evidence="3" type="ORF">JL102_00520</name>
</gene>
<proteinExistence type="predicted"/>
<evidence type="ECO:0000259" key="2">
    <source>
        <dbReference type="PROSITE" id="PS50125"/>
    </source>
</evidence>
<reference evidence="3" key="1">
    <citation type="submission" date="2021-01" db="EMBL/GenBank/DDBJ databases">
        <title>Fulvivirga kasyanovii gen. nov., sp nov., a novel member of the phylum Bacteroidetes isolated from seawater in a mussel farm.</title>
        <authorList>
            <person name="Zhao L.-H."/>
            <person name="Wang Z.-J."/>
        </authorList>
    </citation>
    <scope>NUCLEOTIDE SEQUENCE</scope>
    <source>
        <strain evidence="3">2943</strain>
    </source>
</reference>
<evidence type="ECO:0000313" key="3">
    <source>
        <dbReference type="EMBL" id="MBL3654596.1"/>
    </source>
</evidence>
<dbReference type="EMBL" id="JAESIY010000001">
    <property type="protein sequence ID" value="MBL3654596.1"/>
    <property type="molecule type" value="Genomic_DNA"/>
</dbReference>
<dbReference type="Gene3D" id="3.30.70.1230">
    <property type="entry name" value="Nucleotide cyclase"/>
    <property type="match status" value="1"/>
</dbReference>
<keyword evidence="1" id="KW-0472">Membrane</keyword>
<dbReference type="GO" id="GO:0004016">
    <property type="term" value="F:adenylate cyclase activity"/>
    <property type="evidence" value="ECO:0007669"/>
    <property type="project" value="UniProtKB-ARBA"/>
</dbReference>
<evidence type="ECO:0000256" key="1">
    <source>
        <dbReference type="SAM" id="Phobius"/>
    </source>
</evidence>
<name>A0A937JYX9_9BACT</name>
<keyword evidence="1" id="KW-1133">Transmembrane helix</keyword>
<keyword evidence="4" id="KW-1185">Reference proteome</keyword>
<dbReference type="Pfam" id="PF00211">
    <property type="entry name" value="Guanylate_cyc"/>
    <property type="match status" value="1"/>
</dbReference>
<sequence length="342" mass="39364">MLKLSQEAFEFNDYDLETTLYTSILAVTIGGFLGGFAITFFLKDRLRKLPLGLVIIINLLSFIIIISVVSIAAFLFYYWVFIGESYFDGNLWFNITEFVSSYAFALNVVSWSTISTLTMIILQINDKYGRGVFFETLLGKYHSPINEERIFMFLDLKSSTTIAEKLGHKRYFKLLNRFFEDVTKAIIEREGEIYQYVGDEVVITWKLEYGVSKANCVRCFFDIEDIIQQKAHKYMEKYGVTPSFKAGLHCGEVTTGEVGTFKKDIIFTGDVLNTTSRIESKCNEFNKRLLISGELALLLPLNDDYEVEELGDLDLRGKRKPVKVHSISRRFVNENKEFITDD</sequence>
<feature type="domain" description="Guanylate cyclase" evidence="2">
    <location>
        <begin position="150"/>
        <end position="279"/>
    </location>
</feature>
<dbReference type="PANTHER" id="PTHR43081:SF1">
    <property type="entry name" value="ADENYLATE CYCLASE, TERMINAL-DIFFERENTIATION SPECIFIC"/>
    <property type="match status" value="1"/>
</dbReference>
<organism evidence="3 4">
    <name type="scientific">Fulvivirga sediminis</name>
    <dbReference type="NCBI Taxonomy" id="2803949"/>
    <lineage>
        <taxon>Bacteria</taxon>
        <taxon>Pseudomonadati</taxon>
        <taxon>Bacteroidota</taxon>
        <taxon>Cytophagia</taxon>
        <taxon>Cytophagales</taxon>
        <taxon>Fulvivirgaceae</taxon>
        <taxon>Fulvivirga</taxon>
    </lineage>
</organism>
<dbReference type="InterPro" id="IPR029787">
    <property type="entry name" value="Nucleotide_cyclase"/>
</dbReference>
<dbReference type="GO" id="GO:0035556">
    <property type="term" value="P:intracellular signal transduction"/>
    <property type="evidence" value="ECO:0007669"/>
    <property type="project" value="InterPro"/>
</dbReference>
<evidence type="ECO:0000313" key="4">
    <source>
        <dbReference type="Proteomes" id="UP000659388"/>
    </source>
</evidence>
<dbReference type="PANTHER" id="PTHR43081">
    <property type="entry name" value="ADENYLATE CYCLASE, TERMINAL-DIFFERENTIATION SPECIFIC-RELATED"/>
    <property type="match status" value="1"/>
</dbReference>
<feature type="transmembrane region" description="Helical" evidence="1">
    <location>
        <begin position="20"/>
        <end position="42"/>
    </location>
</feature>
<keyword evidence="1" id="KW-0812">Transmembrane</keyword>
<dbReference type="CDD" id="cd07302">
    <property type="entry name" value="CHD"/>
    <property type="match status" value="1"/>
</dbReference>